<proteinExistence type="predicted"/>
<evidence type="ECO:0000259" key="2">
    <source>
        <dbReference type="PROSITE" id="PS50878"/>
    </source>
</evidence>
<dbReference type="GO" id="GO:0003964">
    <property type="term" value="F:RNA-directed DNA polymerase activity"/>
    <property type="evidence" value="ECO:0007669"/>
    <property type="project" value="UniProtKB-EC"/>
</dbReference>
<accession>A0A921ZRZ9</accession>
<dbReference type="PROSITE" id="PS50878">
    <property type="entry name" value="RT_POL"/>
    <property type="match status" value="1"/>
</dbReference>
<dbReference type="Pfam" id="PF00078">
    <property type="entry name" value="RVT_1"/>
    <property type="match status" value="1"/>
</dbReference>
<evidence type="ECO:0000256" key="1">
    <source>
        <dbReference type="ARBA" id="ARBA00012493"/>
    </source>
</evidence>
<dbReference type="PANTHER" id="PTHR37984:SF5">
    <property type="entry name" value="PROTEIN NYNRIN-LIKE"/>
    <property type="match status" value="1"/>
</dbReference>
<dbReference type="InterPro" id="IPR050951">
    <property type="entry name" value="Retrovirus_Pol_polyprotein"/>
</dbReference>
<dbReference type="Proteomes" id="UP000791440">
    <property type="component" value="Unassembled WGS sequence"/>
</dbReference>
<dbReference type="EMBL" id="JH668868">
    <property type="protein sequence ID" value="KAG6462595.1"/>
    <property type="molecule type" value="Genomic_DNA"/>
</dbReference>
<feature type="domain" description="Reverse transcriptase" evidence="2">
    <location>
        <begin position="183"/>
        <end position="362"/>
    </location>
</feature>
<reference evidence="3" key="1">
    <citation type="journal article" date="2016" name="Insect Biochem. Mol. Biol.">
        <title>Multifaceted biological insights from a draft genome sequence of the tobacco hornworm moth, Manduca sexta.</title>
        <authorList>
            <person name="Kanost M.R."/>
            <person name="Arrese E.L."/>
            <person name="Cao X."/>
            <person name="Chen Y.R."/>
            <person name="Chellapilla S."/>
            <person name="Goldsmith M.R."/>
            <person name="Grosse-Wilde E."/>
            <person name="Heckel D.G."/>
            <person name="Herndon N."/>
            <person name="Jiang H."/>
            <person name="Papanicolaou A."/>
            <person name="Qu J."/>
            <person name="Soulages J.L."/>
            <person name="Vogel H."/>
            <person name="Walters J."/>
            <person name="Waterhouse R.M."/>
            <person name="Ahn S.J."/>
            <person name="Almeida F.C."/>
            <person name="An C."/>
            <person name="Aqrawi P."/>
            <person name="Bretschneider A."/>
            <person name="Bryant W.B."/>
            <person name="Bucks S."/>
            <person name="Chao H."/>
            <person name="Chevignon G."/>
            <person name="Christen J.M."/>
            <person name="Clarke D.F."/>
            <person name="Dittmer N.T."/>
            <person name="Ferguson L.C.F."/>
            <person name="Garavelou S."/>
            <person name="Gordon K.H.J."/>
            <person name="Gunaratna R.T."/>
            <person name="Han Y."/>
            <person name="Hauser F."/>
            <person name="He Y."/>
            <person name="Heidel-Fischer H."/>
            <person name="Hirsh A."/>
            <person name="Hu Y."/>
            <person name="Jiang H."/>
            <person name="Kalra D."/>
            <person name="Klinner C."/>
            <person name="Konig C."/>
            <person name="Kovar C."/>
            <person name="Kroll A.R."/>
            <person name="Kuwar S.S."/>
            <person name="Lee S.L."/>
            <person name="Lehman R."/>
            <person name="Li K."/>
            <person name="Li Z."/>
            <person name="Liang H."/>
            <person name="Lovelace S."/>
            <person name="Lu Z."/>
            <person name="Mansfield J.H."/>
            <person name="McCulloch K.J."/>
            <person name="Mathew T."/>
            <person name="Morton B."/>
            <person name="Muzny D.M."/>
            <person name="Neunemann D."/>
            <person name="Ongeri F."/>
            <person name="Pauchet Y."/>
            <person name="Pu L.L."/>
            <person name="Pyrousis I."/>
            <person name="Rao X.J."/>
            <person name="Redding A."/>
            <person name="Roesel C."/>
            <person name="Sanchez-Gracia A."/>
            <person name="Schaack S."/>
            <person name="Shukla A."/>
            <person name="Tetreau G."/>
            <person name="Wang Y."/>
            <person name="Xiong G.H."/>
            <person name="Traut W."/>
            <person name="Walsh T.K."/>
            <person name="Worley K.C."/>
            <person name="Wu D."/>
            <person name="Wu W."/>
            <person name="Wu Y.Q."/>
            <person name="Zhang X."/>
            <person name="Zou Z."/>
            <person name="Zucker H."/>
            <person name="Briscoe A.D."/>
            <person name="Burmester T."/>
            <person name="Clem R.J."/>
            <person name="Feyereisen R."/>
            <person name="Grimmelikhuijzen C.J.P."/>
            <person name="Hamodrakas S.J."/>
            <person name="Hansson B.S."/>
            <person name="Huguet E."/>
            <person name="Jermiin L.S."/>
            <person name="Lan Q."/>
            <person name="Lehman H.K."/>
            <person name="Lorenzen M."/>
            <person name="Merzendorfer H."/>
            <person name="Michalopoulos I."/>
            <person name="Morton D.B."/>
            <person name="Muthukrishnan S."/>
            <person name="Oakeshott J.G."/>
            <person name="Palmer W."/>
            <person name="Park Y."/>
            <person name="Passarelli A.L."/>
            <person name="Rozas J."/>
            <person name="Schwartz L.M."/>
            <person name="Smith W."/>
            <person name="Southgate A."/>
            <person name="Vilcinskas A."/>
            <person name="Vogt R."/>
            <person name="Wang P."/>
            <person name="Werren J."/>
            <person name="Yu X.Q."/>
            <person name="Zhou J.J."/>
            <person name="Brown S.J."/>
            <person name="Scherer S.E."/>
            <person name="Richards S."/>
            <person name="Blissard G.W."/>
        </authorList>
    </citation>
    <scope>NUCLEOTIDE SEQUENCE</scope>
</reference>
<dbReference type="AlphaFoldDB" id="A0A921ZRZ9"/>
<dbReference type="InterPro" id="IPR000477">
    <property type="entry name" value="RT_dom"/>
</dbReference>
<evidence type="ECO:0000313" key="3">
    <source>
        <dbReference type="EMBL" id="KAG6462595.1"/>
    </source>
</evidence>
<dbReference type="PANTHER" id="PTHR37984">
    <property type="entry name" value="PROTEIN CBG26694"/>
    <property type="match status" value="1"/>
</dbReference>
<sequence>RAGVRFLKSQRNIRLADGNETLRDCYLYTVMVKLQDREIPTTFIVIPGADARTLLGCDFIKRAGIAINLLESKWSFTSTPDRVYDFVRSYSVKSEGGADLLCTDASPLSLRPNEGAHLSEEQRAQMNEMIARYASRFAVEGEPTGFITHRIKTDEKQEPIASQPYRMSPAKVAILEKELDKLQRADVIEECEFPWAANIVLVPKKDGSARLCIDYRKLNAVTEPDRYPLPRMDDVLHAAKTTNFMTTLDLQSGYFQVSVAEEDRDKTAFITPLGTFRFKRMPMGLRNSGATFQRLMDRFKSNLPGTTLLCCLDDLIVLSDSFTKHLEDLQAVFDRLELFNLRVNRTKSVFARDSVQFLGHLIVPGGIQVDPEKTAAINDMAKPTNLKHLKCFLQTSSWFRRFIPNYAEIARPLTALLKKGSVWRWSVEEHSAFDHLKQLLVSAPILRQA</sequence>
<evidence type="ECO:0000313" key="4">
    <source>
        <dbReference type="Proteomes" id="UP000791440"/>
    </source>
</evidence>
<feature type="non-terminal residue" evidence="3">
    <location>
        <position position="1"/>
    </location>
</feature>
<dbReference type="FunFam" id="3.30.70.270:FF:000020">
    <property type="entry name" value="Transposon Tf2-6 polyprotein-like Protein"/>
    <property type="match status" value="1"/>
</dbReference>
<organism evidence="3 4">
    <name type="scientific">Manduca sexta</name>
    <name type="common">Tobacco hawkmoth</name>
    <name type="synonym">Tobacco hornworm</name>
    <dbReference type="NCBI Taxonomy" id="7130"/>
    <lineage>
        <taxon>Eukaryota</taxon>
        <taxon>Metazoa</taxon>
        <taxon>Ecdysozoa</taxon>
        <taxon>Arthropoda</taxon>
        <taxon>Hexapoda</taxon>
        <taxon>Insecta</taxon>
        <taxon>Pterygota</taxon>
        <taxon>Neoptera</taxon>
        <taxon>Endopterygota</taxon>
        <taxon>Lepidoptera</taxon>
        <taxon>Glossata</taxon>
        <taxon>Ditrysia</taxon>
        <taxon>Bombycoidea</taxon>
        <taxon>Sphingidae</taxon>
        <taxon>Sphinginae</taxon>
        <taxon>Sphingini</taxon>
        <taxon>Manduca</taxon>
    </lineage>
</organism>
<dbReference type="EC" id="2.7.7.49" evidence="1"/>
<reference evidence="3" key="2">
    <citation type="submission" date="2020-12" db="EMBL/GenBank/DDBJ databases">
        <authorList>
            <person name="Kanost M."/>
        </authorList>
    </citation>
    <scope>NUCLEOTIDE SEQUENCE</scope>
</reference>
<dbReference type="CDD" id="cd01647">
    <property type="entry name" value="RT_LTR"/>
    <property type="match status" value="1"/>
</dbReference>
<protein>
    <recommendedName>
        <fullName evidence="1">RNA-directed DNA polymerase</fullName>
        <ecNumber evidence="1">2.7.7.49</ecNumber>
    </recommendedName>
</protein>
<name>A0A921ZRZ9_MANSE</name>
<feature type="non-terminal residue" evidence="3">
    <location>
        <position position="449"/>
    </location>
</feature>
<gene>
    <name evidence="3" type="ORF">O3G_MSEX013362</name>
</gene>
<keyword evidence="4" id="KW-1185">Reference proteome</keyword>
<comment type="caution">
    <text evidence="3">The sequence shown here is derived from an EMBL/GenBank/DDBJ whole genome shotgun (WGS) entry which is preliminary data.</text>
</comment>